<keyword evidence="8" id="KW-0479">Metal-binding</keyword>
<feature type="region of interest" description="Disordered" evidence="11">
    <location>
        <begin position="589"/>
        <end position="618"/>
    </location>
</feature>
<feature type="transmembrane region" description="Helical" evidence="12">
    <location>
        <begin position="540"/>
        <end position="562"/>
    </location>
</feature>
<name>A0A0X3P858_SCHSO</name>
<keyword evidence="8" id="KW-0915">Sodium</keyword>
<organism evidence="13">
    <name type="scientific">Schistocephalus solidus</name>
    <name type="common">Tapeworm</name>
    <dbReference type="NCBI Taxonomy" id="70667"/>
    <lineage>
        <taxon>Eukaryota</taxon>
        <taxon>Metazoa</taxon>
        <taxon>Spiralia</taxon>
        <taxon>Lophotrochozoa</taxon>
        <taxon>Platyhelminthes</taxon>
        <taxon>Cestoda</taxon>
        <taxon>Eucestoda</taxon>
        <taxon>Diphyllobothriidea</taxon>
        <taxon>Diphyllobothriidae</taxon>
        <taxon>Schistocephalus</taxon>
    </lineage>
</organism>
<feature type="binding site" evidence="8">
    <location>
        <position position="62"/>
    </location>
    <ligand>
        <name>Na(+)</name>
        <dbReference type="ChEBI" id="CHEBI:29101"/>
        <label>1</label>
    </ligand>
</feature>
<gene>
    <name evidence="13" type="primary">SC6A5</name>
    <name evidence="13" type="ORF">TR153410</name>
</gene>
<dbReference type="GO" id="GO:0005283">
    <property type="term" value="F:amino acid:sodium symporter activity"/>
    <property type="evidence" value="ECO:0007669"/>
    <property type="project" value="TreeGrafter"/>
</dbReference>
<dbReference type="InterPro" id="IPR000175">
    <property type="entry name" value="Na/ntran_symport"/>
</dbReference>
<feature type="transmembrane region" description="Helical" evidence="12">
    <location>
        <begin position="388"/>
        <end position="410"/>
    </location>
</feature>
<dbReference type="GO" id="GO:0046872">
    <property type="term" value="F:metal ion binding"/>
    <property type="evidence" value="ECO:0007669"/>
    <property type="project" value="UniProtKB-KW"/>
</dbReference>
<comment type="subcellular location">
    <subcellularLocation>
        <location evidence="1">Membrane</location>
        <topology evidence="1">Multi-pass membrane protein</topology>
    </subcellularLocation>
</comment>
<feature type="transmembrane region" description="Helical" evidence="12">
    <location>
        <begin position="54"/>
        <end position="73"/>
    </location>
</feature>
<evidence type="ECO:0000313" key="13">
    <source>
        <dbReference type="EMBL" id="JAP43346.1"/>
    </source>
</evidence>
<keyword evidence="3 10" id="KW-0813">Transport</keyword>
<evidence type="ECO:0000256" key="7">
    <source>
        <dbReference type="ARBA" id="ARBA00023180"/>
    </source>
</evidence>
<feature type="transmembrane region" description="Helical" evidence="12">
    <location>
        <begin position="329"/>
        <end position="350"/>
    </location>
</feature>
<dbReference type="PANTHER" id="PTHR11616:SF321">
    <property type="entry name" value="SODIUM-DEPENDENT NUTRIENT AMINO ACID TRANSPORTER 1-RELATED"/>
    <property type="match status" value="1"/>
</dbReference>
<feature type="binding site" evidence="8">
    <location>
        <position position="65"/>
    </location>
    <ligand>
        <name>Na(+)</name>
        <dbReference type="ChEBI" id="CHEBI:29101"/>
        <label>1</label>
    </ligand>
</feature>
<keyword evidence="6 12" id="KW-0472">Membrane</keyword>
<feature type="compositionally biased region" description="Polar residues" evidence="11">
    <location>
        <begin position="589"/>
        <end position="603"/>
    </location>
</feature>
<evidence type="ECO:0000256" key="9">
    <source>
        <dbReference type="PIRSR" id="PIRSR600175-2"/>
    </source>
</evidence>
<reference evidence="13" key="1">
    <citation type="submission" date="2016-01" db="EMBL/GenBank/DDBJ databases">
        <title>Reference transcriptome for the parasite Schistocephalus solidus: insights into the molecular evolution of parasitism.</title>
        <authorList>
            <person name="Hebert F.O."/>
            <person name="Grambauer S."/>
            <person name="Barber I."/>
            <person name="Landry C.R."/>
            <person name="Aubin-Horth N."/>
        </authorList>
    </citation>
    <scope>NUCLEOTIDE SEQUENCE</scope>
</reference>
<feature type="disulfide bond" evidence="9">
    <location>
        <begin position="167"/>
        <end position="176"/>
    </location>
</feature>
<feature type="transmembrane region" description="Helical" evidence="12">
    <location>
        <begin position="430"/>
        <end position="448"/>
    </location>
</feature>
<keyword evidence="5 12" id="KW-1133">Transmembrane helix</keyword>
<comment type="similarity">
    <text evidence="2 10">Belongs to the sodium:neurotransmitter symporter (SNF) (TC 2.A.22) family.</text>
</comment>
<evidence type="ECO:0000256" key="5">
    <source>
        <dbReference type="ARBA" id="ARBA00022989"/>
    </source>
</evidence>
<dbReference type="GO" id="GO:0089718">
    <property type="term" value="P:amino acid import across plasma membrane"/>
    <property type="evidence" value="ECO:0007669"/>
    <property type="project" value="TreeGrafter"/>
</dbReference>
<feature type="binding site" evidence="8">
    <location>
        <position position="405"/>
    </location>
    <ligand>
        <name>Na(+)</name>
        <dbReference type="ChEBI" id="CHEBI:29101"/>
        <label>1</label>
    </ligand>
</feature>
<feature type="transmembrane region" description="Helical" evidence="12">
    <location>
        <begin position="454"/>
        <end position="477"/>
    </location>
</feature>
<feature type="transmembrane region" description="Helical" evidence="12">
    <location>
        <begin position="249"/>
        <end position="276"/>
    </location>
</feature>
<feature type="transmembrane region" description="Helical" evidence="12">
    <location>
        <begin position="296"/>
        <end position="317"/>
    </location>
</feature>
<evidence type="ECO:0000256" key="3">
    <source>
        <dbReference type="ARBA" id="ARBA00022448"/>
    </source>
</evidence>
<feature type="transmembrane region" description="Helical" evidence="12">
    <location>
        <begin position="128"/>
        <end position="154"/>
    </location>
</feature>
<feature type="binding site" evidence="8">
    <location>
        <position position="401"/>
    </location>
    <ligand>
        <name>Na(+)</name>
        <dbReference type="ChEBI" id="CHEBI:29101"/>
        <label>1</label>
    </ligand>
</feature>
<proteinExistence type="inferred from homology"/>
<protein>
    <recommendedName>
        <fullName evidence="10">Transporter</fullName>
    </recommendedName>
</protein>
<feature type="transmembrane region" description="Helical" evidence="12">
    <location>
        <begin position="498"/>
        <end position="520"/>
    </location>
</feature>
<dbReference type="PANTHER" id="PTHR11616">
    <property type="entry name" value="SODIUM/CHLORIDE DEPENDENT TRANSPORTER"/>
    <property type="match status" value="1"/>
</dbReference>
<feature type="binding site" evidence="8">
    <location>
        <position position="69"/>
    </location>
    <ligand>
        <name>Na(+)</name>
        <dbReference type="ChEBI" id="CHEBI:29101"/>
        <label>1</label>
    </ligand>
</feature>
<dbReference type="InterPro" id="IPR037272">
    <property type="entry name" value="SNS_sf"/>
</dbReference>
<dbReference type="EMBL" id="GEEE01019879">
    <property type="protein sequence ID" value="JAP43346.1"/>
    <property type="molecule type" value="Transcribed_RNA"/>
</dbReference>
<accession>A0A0X3P858</accession>
<dbReference type="PROSITE" id="PS50267">
    <property type="entry name" value="NA_NEUROTRAN_SYMP_3"/>
    <property type="match status" value="1"/>
</dbReference>
<evidence type="ECO:0000256" key="8">
    <source>
        <dbReference type="PIRSR" id="PIRSR600175-1"/>
    </source>
</evidence>
<feature type="transmembrane region" description="Helical" evidence="12">
    <location>
        <begin position="218"/>
        <end position="237"/>
    </location>
</feature>
<keyword evidence="4 10" id="KW-0812">Transmembrane</keyword>
<evidence type="ECO:0000256" key="4">
    <source>
        <dbReference type="ARBA" id="ARBA00022692"/>
    </source>
</evidence>
<evidence type="ECO:0000256" key="1">
    <source>
        <dbReference type="ARBA" id="ARBA00004141"/>
    </source>
</evidence>
<keyword evidence="7" id="KW-0325">Glycoprotein</keyword>
<dbReference type="SUPFAM" id="SSF161070">
    <property type="entry name" value="SNF-like"/>
    <property type="match status" value="1"/>
</dbReference>
<evidence type="ECO:0000256" key="11">
    <source>
        <dbReference type="SAM" id="MobiDB-lite"/>
    </source>
</evidence>
<evidence type="ECO:0000256" key="10">
    <source>
        <dbReference type="RuleBase" id="RU003732"/>
    </source>
</evidence>
<feature type="transmembrane region" description="Helical" evidence="12">
    <location>
        <begin position="85"/>
        <end position="107"/>
    </location>
</feature>
<feature type="binding site" evidence="8">
    <location>
        <position position="404"/>
    </location>
    <ligand>
        <name>Na(+)</name>
        <dbReference type="ChEBI" id="CHEBI:29101"/>
        <label>1</label>
    </ligand>
</feature>
<evidence type="ECO:0000256" key="6">
    <source>
        <dbReference type="ARBA" id="ARBA00023136"/>
    </source>
</evidence>
<keyword evidence="10" id="KW-0769">Symport</keyword>
<evidence type="ECO:0000256" key="2">
    <source>
        <dbReference type="ARBA" id="ARBA00006459"/>
    </source>
</evidence>
<dbReference type="PRINTS" id="PR00176">
    <property type="entry name" value="NANEUSMPORT"/>
</dbReference>
<dbReference type="GO" id="GO:0005886">
    <property type="term" value="C:plasma membrane"/>
    <property type="evidence" value="ECO:0007669"/>
    <property type="project" value="TreeGrafter"/>
</dbReference>
<dbReference type="PROSITE" id="PS00610">
    <property type="entry name" value="NA_NEUROTRAN_SYMP_1"/>
    <property type="match status" value="1"/>
</dbReference>
<sequence length="618" mass="69011">MRRLSINGRTYSNKSEDSKNFTEEVQMSALNAVEEETASRDDSRRKRDKWAHPIEFLLALIGYSVGLGNIWRFPYVVMRNGGGAFLIPYLFFLALSAIPLCYMEFTLGQYTGLSPVRAFDFAPFFKGTGWAMLLVSGILCIYYNIVMAWVLYYFGMSFHWDLPWKHCNNPWNTPQCFSIFDNETNGTSLPEEMTTSTNEFWLYNVLEVSPDISVFGGINWKLFACMLAAWTATFLCLMKGIRTSGKVVYVTALLPYAFLTAILIRGVTLPGSWLGLQFYLRPDWSHLLNVGLWSNAAVQIFYSVGPAWGGLITMSSYNEVNRKYNRDAFLLPIISGATSIYGGIAIFSVIGHMVHSLGSTDVAAVMQSGPGLAFSAYPEALARLPGGAVWAVLFFAMLFTLGLDSQFGTLETMTSGLIDQFPSVLGRCKVFFTLGTCVVQFLLGLILVTRVLDWYATPISVIIIAVMEIGGLSYVYGARRLLDNAESMLGRFHTFSRIWWLISWYGLVPIFTVGICLSIFIDYEPPAFTNGQPFPAWSIAFGWCIALISILPMPGVAVFELIKNRKQASVLFRPSEFWLKSVEDRHSQQANVTSGTMSPADSSESTEDKDFVGALRQL</sequence>
<feature type="region of interest" description="Disordered" evidence="11">
    <location>
        <begin position="1"/>
        <end position="20"/>
    </location>
</feature>
<dbReference type="AlphaFoldDB" id="A0A0X3P858"/>
<keyword evidence="9" id="KW-1015">Disulfide bond</keyword>
<evidence type="ECO:0000256" key="12">
    <source>
        <dbReference type="SAM" id="Phobius"/>
    </source>
</evidence>
<dbReference type="Pfam" id="PF00209">
    <property type="entry name" value="SNF"/>
    <property type="match status" value="1"/>
</dbReference>
<feature type="binding site" evidence="8">
    <location>
        <position position="303"/>
    </location>
    <ligand>
        <name>Na(+)</name>
        <dbReference type="ChEBI" id="CHEBI:29101"/>
        <label>1</label>
    </ligand>
</feature>